<feature type="transmembrane region" description="Helical" evidence="2">
    <location>
        <begin position="51"/>
        <end position="70"/>
    </location>
</feature>
<feature type="region of interest" description="Disordered" evidence="1">
    <location>
        <begin position="556"/>
        <end position="585"/>
    </location>
</feature>
<feature type="transmembrane region" description="Helical" evidence="2">
    <location>
        <begin position="211"/>
        <end position="235"/>
    </location>
</feature>
<keyword evidence="2" id="KW-0472">Membrane</keyword>
<feature type="transmembrane region" description="Helical" evidence="2">
    <location>
        <begin position="108"/>
        <end position="128"/>
    </location>
</feature>
<dbReference type="Pfam" id="PF06772">
    <property type="entry name" value="LtrA"/>
    <property type="match status" value="1"/>
</dbReference>
<accession>A0AAD4EP75</accession>
<evidence type="ECO:0000256" key="2">
    <source>
        <dbReference type="SAM" id="Phobius"/>
    </source>
</evidence>
<feature type="transmembrane region" description="Helical" evidence="2">
    <location>
        <begin position="523"/>
        <end position="543"/>
    </location>
</feature>
<dbReference type="PANTHER" id="PTHR42101:SF1">
    <property type="entry name" value="LOW TEMPERATURE REQUIREMENT A"/>
    <property type="match status" value="1"/>
</dbReference>
<dbReference type="PANTHER" id="PTHR42101">
    <property type="entry name" value="CHROMOSOME 16, WHOLE GENOME SHOTGUN SEQUENCE"/>
    <property type="match status" value="1"/>
</dbReference>
<feature type="transmembrane region" description="Helical" evidence="2">
    <location>
        <begin position="491"/>
        <end position="511"/>
    </location>
</feature>
<evidence type="ECO:0000256" key="1">
    <source>
        <dbReference type="SAM" id="MobiDB-lite"/>
    </source>
</evidence>
<feature type="transmembrane region" description="Helical" evidence="2">
    <location>
        <begin position="278"/>
        <end position="297"/>
    </location>
</feature>
<feature type="transmembrane region" description="Helical" evidence="2">
    <location>
        <begin position="318"/>
        <end position="340"/>
    </location>
</feature>
<dbReference type="EMBL" id="JAHCVI010000005">
    <property type="protein sequence ID" value="KAG7284724.1"/>
    <property type="molecule type" value="Genomic_DNA"/>
</dbReference>
<dbReference type="Proteomes" id="UP001197093">
    <property type="component" value="Unassembled WGS sequence"/>
</dbReference>
<feature type="transmembrane region" description="Helical" evidence="2">
    <location>
        <begin position="76"/>
        <end position="96"/>
    </location>
</feature>
<evidence type="ECO:0008006" key="5">
    <source>
        <dbReference type="Google" id="ProtNLM"/>
    </source>
</evidence>
<dbReference type="AlphaFoldDB" id="A0AAD4EP75"/>
<proteinExistence type="predicted"/>
<feature type="transmembrane region" description="Helical" evidence="2">
    <location>
        <begin position="140"/>
        <end position="165"/>
    </location>
</feature>
<sequence length="667" mass="73428">MAPFRRTKTIHEARAKRRIHTVVPWIQNPLQGVDKEHLVFAPRHEASTAELFFDLFFVANLATFTAYHYIVDHSSLFAYIGFFAIIWVTWFHTVLYDVRFENDSIYSRVCKTVIMIVFVGFALVGSSFAPGTASGDNTNFRILCYTLVMSRVLFAIQYIVVGVFVGLARRTDLFLPVFLNVLVYIVATGAYAAMIPAFAENKPVATSNGIYSVWWIVMLLETIATIAVSCFWRMLSFKKTHLVERMGLLTLIVIGEGAIGVTKTISRMMGKSGLDPEGSGLILCIVLLLMGTWMIYFDNHPHGHFGTIRQQIWSALHFPIHLAIVGLVEGAQQIALARYVSKGIFSFQSYLVQYCAKDHLDGKALSGKLLAAVKYLSLDKKVTSLIFLDEIEADIYFIGNQTGICGPGVTGSDVFALPDVFVDLYTNTVAAMYSALGLSMPVDKSVILVMIESWKLVYRYFWSAFLILIGCFLVVMILIRTTKVDAFDYMAFFARGGVIVVAAALLGLSASKDLMYHIMETPYILPVAVILLYLIIILDRIGAGIANWRNRKSGDPLTGGEHGHGHGHGHEDAEGHHGSGHEEAADKQGLMVSSAQAPPHPVEHRMSYNPLGGSMMPSYYAAGTPPAYPQPHMQPMSPPAGGVGVSTAYTPGGYMPVQNGHYAGDGY</sequence>
<feature type="transmembrane region" description="Helical" evidence="2">
    <location>
        <begin position="460"/>
        <end position="479"/>
    </location>
</feature>
<gene>
    <name evidence="3" type="ORF">NEMBOFW57_009333</name>
</gene>
<name>A0AAD4EP75_9PEZI</name>
<organism evidence="3 4">
    <name type="scientific">Staphylotrichum longicolle</name>
    <dbReference type="NCBI Taxonomy" id="669026"/>
    <lineage>
        <taxon>Eukaryota</taxon>
        <taxon>Fungi</taxon>
        <taxon>Dikarya</taxon>
        <taxon>Ascomycota</taxon>
        <taxon>Pezizomycotina</taxon>
        <taxon>Sordariomycetes</taxon>
        <taxon>Sordariomycetidae</taxon>
        <taxon>Sordariales</taxon>
        <taxon>Chaetomiaceae</taxon>
        <taxon>Staphylotrichum</taxon>
    </lineage>
</organism>
<feature type="transmembrane region" description="Helical" evidence="2">
    <location>
        <begin position="177"/>
        <end position="199"/>
    </location>
</feature>
<feature type="compositionally biased region" description="Basic and acidic residues" evidence="1">
    <location>
        <begin position="561"/>
        <end position="585"/>
    </location>
</feature>
<protein>
    <recommendedName>
        <fullName evidence="5">Low temperature requirement A</fullName>
    </recommendedName>
</protein>
<dbReference type="InterPro" id="IPR010640">
    <property type="entry name" value="Low_temperature_requirement_A"/>
</dbReference>
<evidence type="ECO:0000313" key="4">
    <source>
        <dbReference type="Proteomes" id="UP001197093"/>
    </source>
</evidence>
<keyword evidence="4" id="KW-1185">Reference proteome</keyword>
<evidence type="ECO:0000313" key="3">
    <source>
        <dbReference type="EMBL" id="KAG7284724.1"/>
    </source>
</evidence>
<keyword evidence="2" id="KW-0812">Transmembrane</keyword>
<reference evidence="3" key="1">
    <citation type="submission" date="2023-02" db="EMBL/GenBank/DDBJ databases">
        <authorList>
            <person name="Palmer J.M."/>
        </authorList>
    </citation>
    <scope>NUCLEOTIDE SEQUENCE</scope>
    <source>
        <strain evidence="3">FW57</strain>
    </source>
</reference>
<comment type="caution">
    <text evidence="3">The sequence shown here is derived from an EMBL/GenBank/DDBJ whole genome shotgun (WGS) entry which is preliminary data.</text>
</comment>
<keyword evidence="2" id="KW-1133">Transmembrane helix</keyword>